<proteinExistence type="predicted"/>
<dbReference type="GO" id="GO:0006313">
    <property type="term" value="P:DNA transposition"/>
    <property type="evidence" value="ECO:0007669"/>
    <property type="project" value="InterPro"/>
</dbReference>
<dbReference type="Gene3D" id="3.30.70.1290">
    <property type="entry name" value="Transposase IS200-like"/>
    <property type="match status" value="1"/>
</dbReference>
<dbReference type="GO" id="GO:0003677">
    <property type="term" value="F:DNA binding"/>
    <property type="evidence" value="ECO:0007669"/>
    <property type="project" value="InterPro"/>
</dbReference>
<protein>
    <submittedName>
        <fullName evidence="2">Transposase</fullName>
    </submittedName>
</protein>
<sequence length="140" mass="16108">MGSTSSAVYEINYHIVWCTKYRKQVLTGELKQFLDDQLRTIADSKEWEVIELEVMPEHIHMFISAPPFIAPTDIVKILKGVSAKRTFEKFPELKKRKYWGNKLWSPSYYVGTAGKASAETIEQYIDGTKNQKSVRNSSTN</sequence>
<evidence type="ECO:0000313" key="3">
    <source>
        <dbReference type="Proteomes" id="UP001185015"/>
    </source>
</evidence>
<dbReference type="SUPFAM" id="SSF143422">
    <property type="entry name" value="Transposase IS200-like"/>
    <property type="match status" value="1"/>
</dbReference>
<dbReference type="GO" id="GO:0004803">
    <property type="term" value="F:transposase activity"/>
    <property type="evidence" value="ECO:0007669"/>
    <property type="project" value="InterPro"/>
</dbReference>
<reference evidence="2 3" key="1">
    <citation type="submission" date="2023-07" db="EMBL/GenBank/DDBJ databases">
        <title>Genomic Encyclopedia of Type Strains, Phase IV (KMG-IV): sequencing the most valuable type-strain genomes for metagenomic binning, comparative biology and taxonomic classification.</title>
        <authorList>
            <person name="Goeker M."/>
        </authorList>
    </citation>
    <scope>NUCLEOTIDE SEQUENCE [LARGE SCALE GENOMIC DNA]</scope>
    <source>
        <strain evidence="2 3">DSM 17273</strain>
    </source>
</reference>
<dbReference type="AlphaFoldDB" id="A0AA90U051"/>
<dbReference type="InterPro" id="IPR002686">
    <property type="entry name" value="Transposase_17"/>
</dbReference>
<keyword evidence="3" id="KW-1185">Reference proteome</keyword>
<feature type="domain" description="Transposase IS200-like" evidence="1">
    <location>
        <begin position="8"/>
        <end position="128"/>
    </location>
</feature>
<gene>
    <name evidence="2" type="ORF">J2750_001667</name>
</gene>
<dbReference type="Proteomes" id="UP001185015">
    <property type="component" value="Unassembled WGS sequence"/>
</dbReference>
<dbReference type="Pfam" id="PF01797">
    <property type="entry name" value="Y1_Tnp"/>
    <property type="match status" value="1"/>
</dbReference>
<dbReference type="EMBL" id="JAVDQI010000006">
    <property type="protein sequence ID" value="MDR6223202.1"/>
    <property type="molecule type" value="Genomic_DNA"/>
</dbReference>
<dbReference type="PANTHER" id="PTHR33360">
    <property type="entry name" value="TRANSPOSASE FOR INSERTION SEQUENCE ELEMENT IS200"/>
    <property type="match status" value="1"/>
</dbReference>
<evidence type="ECO:0000259" key="1">
    <source>
        <dbReference type="SMART" id="SM01321"/>
    </source>
</evidence>
<accession>A0AA90U051</accession>
<dbReference type="PANTHER" id="PTHR33360:SF2">
    <property type="entry name" value="TRANSPOSASE FOR INSERTION SEQUENCE ELEMENT IS200"/>
    <property type="match status" value="1"/>
</dbReference>
<dbReference type="InterPro" id="IPR036515">
    <property type="entry name" value="Transposase_17_sf"/>
</dbReference>
<comment type="caution">
    <text evidence="2">The sequence shown here is derived from an EMBL/GenBank/DDBJ whole genome shotgun (WGS) entry which is preliminary data.</text>
</comment>
<evidence type="ECO:0000313" key="2">
    <source>
        <dbReference type="EMBL" id="MDR6223202.1"/>
    </source>
</evidence>
<name>A0AA90U051_9EURY</name>
<dbReference type="SMART" id="SM01321">
    <property type="entry name" value="Y1_Tnp"/>
    <property type="match status" value="1"/>
</dbReference>
<dbReference type="NCBIfam" id="NF033573">
    <property type="entry name" value="transpos_IS200"/>
    <property type="match status" value="1"/>
</dbReference>
<dbReference type="RefSeq" id="WP_270095515.1">
    <property type="nucleotide sequence ID" value="NZ_JAQFFK010000001.1"/>
</dbReference>
<organism evidence="2 3">
    <name type="scientific">Methanococcoides alaskense</name>
    <dbReference type="NCBI Taxonomy" id="325778"/>
    <lineage>
        <taxon>Archaea</taxon>
        <taxon>Methanobacteriati</taxon>
        <taxon>Methanobacteriota</taxon>
        <taxon>Stenosarchaea group</taxon>
        <taxon>Methanomicrobia</taxon>
        <taxon>Methanosarcinales</taxon>
        <taxon>Methanosarcinaceae</taxon>
        <taxon>Methanococcoides</taxon>
    </lineage>
</organism>